<dbReference type="Proteomes" id="UP000823486">
    <property type="component" value="Unassembled WGS sequence"/>
</dbReference>
<evidence type="ECO:0000313" key="3">
    <source>
        <dbReference type="Proteomes" id="UP000823486"/>
    </source>
</evidence>
<evidence type="ECO:0000256" key="1">
    <source>
        <dbReference type="SAM" id="MobiDB-lite"/>
    </source>
</evidence>
<feature type="region of interest" description="Disordered" evidence="1">
    <location>
        <begin position="40"/>
        <end position="61"/>
    </location>
</feature>
<accession>A0ABS2QN47</accession>
<dbReference type="RefSeq" id="WP_204546990.1">
    <property type="nucleotide sequence ID" value="NZ_JAFBFI010000024.1"/>
</dbReference>
<reference evidence="2 3" key="1">
    <citation type="submission" date="2021-01" db="EMBL/GenBank/DDBJ databases">
        <title>Genomic Encyclopedia of Type Strains, Phase IV (KMG-IV): sequencing the most valuable type-strain genomes for metagenomic binning, comparative biology and taxonomic classification.</title>
        <authorList>
            <person name="Goeker M."/>
        </authorList>
    </citation>
    <scope>NUCLEOTIDE SEQUENCE [LARGE SCALE GENOMIC DNA]</scope>
    <source>
        <strain evidence="2 3">DSM 105482</strain>
    </source>
</reference>
<keyword evidence="3" id="KW-1185">Reference proteome</keyword>
<evidence type="ECO:0000313" key="2">
    <source>
        <dbReference type="EMBL" id="MBM7694455.1"/>
    </source>
</evidence>
<name>A0ABS2QN47_9BACI</name>
<sequence>MNNLHLHVTHDMEKAMQQSHGIGYSEYSRNLDLRIEVEKKRERSYSKSHQITEELNRRMHT</sequence>
<dbReference type="EMBL" id="JAFBFI010000024">
    <property type="protein sequence ID" value="MBM7694455.1"/>
    <property type="molecule type" value="Genomic_DNA"/>
</dbReference>
<gene>
    <name evidence="2" type="ORF">JOC77_003916</name>
</gene>
<protein>
    <submittedName>
        <fullName evidence="2">Uncharacterized protein</fullName>
    </submittedName>
</protein>
<comment type="caution">
    <text evidence="2">The sequence shown here is derived from an EMBL/GenBank/DDBJ whole genome shotgun (WGS) entry which is preliminary data.</text>
</comment>
<organism evidence="2 3">
    <name type="scientific">Peribacillus deserti</name>
    <dbReference type="NCBI Taxonomy" id="673318"/>
    <lineage>
        <taxon>Bacteria</taxon>
        <taxon>Bacillati</taxon>
        <taxon>Bacillota</taxon>
        <taxon>Bacilli</taxon>
        <taxon>Bacillales</taxon>
        <taxon>Bacillaceae</taxon>
        <taxon>Peribacillus</taxon>
    </lineage>
</organism>
<proteinExistence type="predicted"/>
<dbReference type="InterPro" id="IPR058676">
    <property type="entry name" value="YuzK"/>
</dbReference>
<dbReference type="Pfam" id="PF26149">
    <property type="entry name" value="YuzK"/>
    <property type="match status" value="1"/>
</dbReference>